<accession>D9PYE4</accession>
<name>D9PYE4_METTM</name>
<evidence type="ECO:0000313" key="4">
    <source>
        <dbReference type="Proteomes" id="UP000000345"/>
    </source>
</evidence>
<evidence type="ECO:0000256" key="1">
    <source>
        <dbReference type="ARBA" id="ARBA00022679"/>
    </source>
</evidence>
<dbReference type="PANTHER" id="PTHR13947:SF37">
    <property type="entry name" value="LD18367P"/>
    <property type="match status" value="1"/>
</dbReference>
<dbReference type="PaxDb" id="79929-MTBMA_c16690"/>
<dbReference type="Proteomes" id="UP000000345">
    <property type="component" value="Chromosome"/>
</dbReference>
<dbReference type="AlphaFoldDB" id="D9PYE4"/>
<dbReference type="Gene3D" id="3.40.630.30">
    <property type="match status" value="1"/>
</dbReference>
<dbReference type="GeneID" id="9705380"/>
<dbReference type="RefSeq" id="WP_013296452.1">
    <property type="nucleotide sequence ID" value="NC_014408.1"/>
</dbReference>
<dbReference type="CDD" id="cd04301">
    <property type="entry name" value="NAT_SF"/>
    <property type="match status" value="1"/>
</dbReference>
<gene>
    <name evidence="3" type="ordered locus">MTBMA_c16690</name>
</gene>
<evidence type="ECO:0000259" key="2">
    <source>
        <dbReference type="PROSITE" id="PS51186"/>
    </source>
</evidence>
<keyword evidence="1" id="KW-0808">Transferase</keyword>
<feature type="domain" description="N-acetyltransferase" evidence="2">
    <location>
        <begin position="1"/>
        <end position="189"/>
    </location>
</feature>
<reference evidence="3 4" key="2">
    <citation type="journal article" date="2010" name="J. Bacteriol.">
        <title>Complete genome sequence of Methanothermobacter marburgensis, a methanoarchaeon model organism.</title>
        <authorList>
            <person name="Liesegang H."/>
            <person name="Kaster A.K."/>
            <person name="Wiezer A."/>
            <person name="Goenrich M."/>
            <person name="Wollherr A."/>
            <person name="Seedorf H."/>
            <person name="Gottschalk G."/>
            <person name="Thauer R.K."/>
        </authorList>
    </citation>
    <scope>NUCLEOTIDE SEQUENCE [LARGE SCALE GENOMIC DNA]</scope>
    <source>
        <strain evidence="4">ATCC BAA-927 / DSM 2133 / JCM 14651 / NBRC 100331 / OCM 82 / Marburg</strain>
    </source>
</reference>
<dbReference type="EMBL" id="CP001710">
    <property type="protein sequence ID" value="ADL59242.1"/>
    <property type="molecule type" value="Genomic_DNA"/>
</dbReference>
<dbReference type="PROSITE" id="PS51186">
    <property type="entry name" value="GNAT"/>
    <property type="match status" value="1"/>
</dbReference>
<sequence length="189" mass="21538">MDIVQFEPRFSGTVGRLIYETDRQLFDLFFKNPEGTLEKLLRNGVCWDPERIILATSEGDVLGVLAYDLEGSEFEFIDLFRKLGPIDAMRVMMMDLIDSLSTQKVEDGDLYIASLAVAPEARGQGVGFRLLQEAQMIAEERGLDRLTLDVSPTNTPALNLYSKFGFRFTGKKEIKILKREFHQMELPLH</sequence>
<dbReference type="KEGG" id="mmg:MTBMA_c16690"/>
<dbReference type="STRING" id="79929.MTBMA_c16690"/>
<dbReference type="PANTHER" id="PTHR13947">
    <property type="entry name" value="GNAT FAMILY N-ACETYLTRANSFERASE"/>
    <property type="match status" value="1"/>
</dbReference>
<dbReference type="Pfam" id="PF00583">
    <property type="entry name" value="Acetyltransf_1"/>
    <property type="match status" value="1"/>
</dbReference>
<dbReference type="SUPFAM" id="SSF55729">
    <property type="entry name" value="Acyl-CoA N-acyltransferases (Nat)"/>
    <property type="match status" value="1"/>
</dbReference>
<dbReference type="HOGENOM" id="CLU_1418697_0_0_2"/>
<proteinExistence type="predicted"/>
<keyword evidence="4" id="KW-1185">Reference proteome</keyword>
<dbReference type="InterPro" id="IPR016181">
    <property type="entry name" value="Acyl_CoA_acyltransferase"/>
</dbReference>
<dbReference type="OrthoDB" id="43754at2157"/>
<dbReference type="GeneID" id="77400438"/>
<dbReference type="InterPro" id="IPR050769">
    <property type="entry name" value="NAT_camello-type"/>
</dbReference>
<dbReference type="InterPro" id="IPR000182">
    <property type="entry name" value="GNAT_dom"/>
</dbReference>
<organism evidence="3 4">
    <name type="scientific">Methanothermobacter marburgensis (strain ATCC BAA-927 / DSM 2133 / JCM 14651 / NBRC 100331 / OCM 82 / Marburg)</name>
    <name type="common">Methanobacterium thermoautotrophicum</name>
    <dbReference type="NCBI Taxonomy" id="79929"/>
    <lineage>
        <taxon>Archaea</taxon>
        <taxon>Methanobacteriati</taxon>
        <taxon>Methanobacteriota</taxon>
        <taxon>Methanomada group</taxon>
        <taxon>Methanobacteria</taxon>
        <taxon>Methanobacteriales</taxon>
        <taxon>Methanobacteriaceae</taxon>
        <taxon>Methanothermobacter</taxon>
    </lineage>
</organism>
<protein>
    <submittedName>
        <fullName evidence="3">Predicted acetyltransferase</fullName>
    </submittedName>
</protein>
<evidence type="ECO:0000313" key="3">
    <source>
        <dbReference type="EMBL" id="ADL59242.1"/>
    </source>
</evidence>
<reference key="1">
    <citation type="submission" date="2009-08" db="EMBL/GenBank/DDBJ databases">
        <title>The genome sequence of Methanothermobacter marburgensis.</title>
        <authorList>
            <person name="Kaster A."/>
            <person name="Seedorf H."/>
            <person name="Goenrich M."/>
            <person name="Wiezer A."/>
            <person name="Liesegang H."/>
            <person name="Thauer R."/>
            <person name="Gottschalk G."/>
        </authorList>
    </citation>
    <scope>NUCLEOTIDE SEQUENCE</scope>
    <source>
        <strain>Marburg</strain>
    </source>
</reference>
<dbReference type="GO" id="GO:0008080">
    <property type="term" value="F:N-acetyltransferase activity"/>
    <property type="evidence" value="ECO:0007669"/>
    <property type="project" value="InterPro"/>
</dbReference>